<keyword evidence="2" id="KW-1133">Transmembrane helix</keyword>
<dbReference type="eggNOG" id="arCOG03853">
    <property type="taxonomic scope" value="Archaea"/>
</dbReference>
<gene>
    <name evidence="3" type="ORF">TVG1213972</name>
</gene>
<protein>
    <submittedName>
        <fullName evidence="3">TVG1213972 protein</fullName>
    </submittedName>
</protein>
<dbReference type="KEGG" id="tvo:TVG1213972"/>
<dbReference type="EMBL" id="BA000011">
    <property type="protein sequence ID" value="BAB60326.1"/>
    <property type="molecule type" value="Genomic_DNA"/>
</dbReference>
<evidence type="ECO:0000256" key="2">
    <source>
        <dbReference type="SAM" id="Phobius"/>
    </source>
</evidence>
<feature type="transmembrane region" description="Helical" evidence="2">
    <location>
        <begin position="28"/>
        <end position="52"/>
    </location>
</feature>
<accession>Q979H7</accession>
<dbReference type="Proteomes" id="UP000001017">
    <property type="component" value="Chromosome"/>
</dbReference>
<dbReference type="HOGENOM" id="CLU_1529299_0_0_2"/>
<keyword evidence="2" id="KW-0812">Transmembrane</keyword>
<feature type="transmembrane region" description="Helical" evidence="2">
    <location>
        <begin position="64"/>
        <end position="84"/>
    </location>
</feature>
<sequence length="180" mass="19478">MAYSTADEGKAKSEIKANTNPYSQEAGVLYTLLFSVLLWWMPVIGPALAGYLGGRKSGSIRAGLISSLTVSGLFVIVSISLLPYKDSILGKVGQYISYGVLPISGSNLVSVSNLATYLYSSVGFAYTFFLLVPSSLMIVVIFSILGGFVSNLRRSETGSEEKLEPVEEDEDVEDNKYDYL</sequence>
<reference evidence="3 4" key="2">
    <citation type="journal article" date="2000" name="Proc. Natl. Acad. Sci. U.S.A.">
        <title>Archaeal adaptation to higher temperatures revealed by genomic sequence of Thermoplasma volcanium.</title>
        <authorList>
            <person name="Kawashima T."/>
            <person name="Amano N."/>
            <person name="Koike H."/>
            <person name="Makino S."/>
            <person name="Higuchi S."/>
            <person name="Kawashima-Ohya Y."/>
            <person name="Watanabe K."/>
            <person name="Yamazaki M."/>
            <person name="Kanehori K."/>
            <person name="Kawamoto T."/>
            <person name="Nunoshiba T."/>
            <person name="Yamamoto Y."/>
            <person name="Aramaki H."/>
            <person name="Makino K."/>
            <person name="Suzuki M."/>
        </authorList>
    </citation>
    <scope>NUCLEOTIDE SEQUENCE [LARGE SCALE GENOMIC DNA]</scope>
    <source>
        <strain evidence="4">ATCC 51530 / DSM 4299 / JCM 9571 / NBRC 15438 / GSS1</strain>
    </source>
</reference>
<evidence type="ECO:0000256" key="1">
    <source>
        <dbReference type="SAM" id="MobiDB-lite"/>
    </source>
</evidence>
<dbReference type="GeneID" id="1441299"/>
<evidence type="ECO:0000313" key="4">
    <source>
        <dbReference type="Proteomes" id="UP000001017"/>
    </source>
</evidence>
<dbReference type="OrthoDB" id="56883at2157"/>
<reference evidence="3 4" key="1">
    <citation type="journal article" date="1999" name="Proc. Jpn. Acad.">
        <title>Determination of the complete genomic DNA sequence of Thermoplasma volvanium GSS1.</title>
        <authorList>
            <person name="Kawashima T."/>
            <person name="Yamamoto Y."/>
            <person name="Aramaki H."/>
            <person name="Nunoshiba T."/>
            <person name="Kawamoto T."/>
            <person name="Watanabe K."/>
            <person name="Yamazaki M."/>
            <person name="Kanehori K."/>
            <person name="Amano N."/>
            <person name="Ohya Y."/>
            <person name="Makino K."/>
            <person name="Suzuki M."/>
        </authorList>
    </citation>
    <scope>NUCLEOTIDE SEQUENCE [LARGE SCALE GENOMIC DNA]</scope>
    <source>
        <strain evidence="4">ATCC 51530 / DSM 4299 / JCM 9571 / NBRC 15438 / GSS1</strain>
    </source>
</reference>
<keyword evidence="2" id="KW-0472">Membrane</keyword>
<proteinExistence type="predicted"/>
<keyword evidence="4" id="KW-1185">Reference proteome</keyword>
<dbReference type="PaxDb" id="273116-14325422"/>
<dbReference type="RefSeq" id="WP_010917417.1">
    <property type="nucleotide sequence ID" value="NC_002689.2"/>
</dbReference>
<feature type="transmembrane region" description="Helical" evidence="2">
    <location>
        <begin position="124"/>
        <end position="149"/>
    </location>
</feature>
<name>Q979H7_THEVO</name>
<evidence type="ECO:0000313" key="3">
    <source>
        <dbReference type="EMBL" id="BAB60326.1"/>
    </source>
</evidence>
<organism evidence="3 4">
    <name type="scientific">Thermoplasma volcanium (strain ATCC 51530 / DSM 4299 / JCM 9571 / NBRC 15438 / GSS1)</name>
    <dbReference type="NCBI Taxonomy" id="273116"/>
    <lineage>
        <taxon>Archaea</taxon>
        <taxon>Methanobacteriati</taxon>
        <taxon>Thermoplasmatota</taxon>
        <taxon>Thermoplasmata</taxon>
        <taxon>Thermoplasmatales</taxon>
        <taxon>Thermoplasmataceae</taxon>
        <taxon>Thermoplasma</taxon>
    </lineage>
</organism>
<dbReference type="AlphaFoldDB" id="Q979H7"/>
<feature type="region of interest" description="Disordered" evidence="1">
    <location>
        <begin position="157"/>
        <end position="180"/>
    </location>
</feature>